<dbReference type="InterPro" id="IPR036163">
    <property type="entry name" value="HMA_dom_sf"/>
</dbReference>
<evidence type="ECO:0000256" key="2">
    <source>
        <dbReference type="ARBA" id="ARBA00022692"/>
    </source>
</evidence>
<dbReference type="InterPro" id="IPR009908">
    <property type="entry name" value="Methylamine_util_MauE"/>
</dbReference>
<feature type="transmembrane region" description="Helical" evidence="6">
    <location>
        <begin position="112"/>
        <end position="133"/>
    </location>
</feature>
<evidence type="ECO:0000256" key="5">
    <source>
        <dbReference type="ARBA" id="ARBA00023136"/>
    </source>
</evidence>
<feature type="transmembrane region" description="Helical" evidence="6">
    <location>
        <begin position="88"/>
        <end position="106"/>
    </location>
</feature>
<dbReference type="PROSITE" id="PS50846">
    <property type="entry name" value="HMA_2"/>
    <property type="match status" value="1"/>
</dbReference>
<evidence type="ECO:0000256" key="1">
    <source>
        <dbReference type="ARBA" id="ARBA00004141"/>
    </source>
</evidence>
<dbReference type="Gene3D" id="3.30.70.100">
    <property type="match status" value="1"/>
</dbReference>
<evidence type="ECO:0000256" key="3">
    <source>
        <dbReference type="ARBA" id="ARBA00022723"/>
    </source>
</evidence>
<dbReference type="RefSeq" id="WP_380216508.1">
    <property type="nucleotide sequence ID" value="NZ_JBHTBN010000001.1"/>
</dbReference>
<dbReference type="InterPro" id="IPR017969">
    <property type="entry name" value="Heavy-metal-associated_CS"/>
</dbReference>
<keyword evidence="5 6" id="KW-0472">Membrane</keyword>
<dbReference type="InterPro" id="IPR006121">
    <property type="entry name" value="HMA_dom"/>
</dbReference>
<name>A0ABW2MS08_9FLAO</name>
<comment type="caution">
    <text evidence="8">The sequence shown here is derived from an EMBL/GenBank/DDBJ whole genome shotgun (WGS) entry which is preliminary data.</text>
</comment>
<evidence type="ECO:0000313" key="9">
    <source>
        <dbReference type="Proteomes" id="UP001596415"/>
    </source>
</evidence>
<proteinExistence type="predicted"/>
<evidence type="ECO:0000259" key="7">
    <source>
        <dbReference type="PROSITE" id="PS50846"/>
    </source>
</evidence>
<feature type="transmembrane region" description="Helical" evidence="6">
    <location>
        <begin position="178"/>
        <end position="199"/>
    </location>
</feature>
<keyword evidence="3" id="KW-0479">Metal-binding</keyword>
<protein>
    <submittedName>
        <fullName evidence="8">Heavy-metal-associated domain-containing protein</fullName>
    </submittedName>
</protein>
<dbReference type="Pfam" id="PF07291">
    <property type="entry name" value="MauE"/>
    <property type="match status" value="1"/>
</dbReference>
<feature type="transmembrane region" description="Helical" evidence="6">
    <location>
        <begin position="154"/>
        <end position="172"/>
    </location>
</feature>
<keyword evidence="9" id="KW-1185">Reference proteome</keyword>
<feature type="domain" description="HMA" evidence="7">
    <location>
        <begin position="1"/>
        <end position="66"/>
    </location>
</feature>
<dbReference type="Proteomes" id="UP001596415">
    <property type="component" value="Unassembled WGS sequence"/>
</dbReference>
<dbReference type="EMBL" id="JBHTBN010000001">
    <property type="protein sequence ID" value="MFC7356660.1"/>
    <property type="molecule type" value="Genomic_DNA"/>
</dbReference>
<evidence type="ECO:0000256" key="6">
    <source>
        <dbReference type="SAM" id="Phobius"/>
    </source>
</evidence>
<dbReference type="SUPFAM" id="SSF55008">
    <property type="entry name" value="HMA, heavy metal-associated domain"/>
    <property type="match status" value="1"/>
</dbReference>
<dbReference type="CDD" id="cd00371">
    <property type="entry name" value="HMA"/>
    <property type="match status" value="1"/>
</dbReference>
<comment type="subcellular location">
    <subcellularLocation>
        <location evidence="1">Membrane</location>
        <topology evidence="1">Multi-pass membrane protein</topology>
    </subcellularLocation>
</comment>
<gene>
    <name evidence="8" type="ORF">ACFQO1_03095</name>
</gene>
<reference evidence="9" key="1">
    <citation type="journal article" date="2019" name="Int. J. Syst. Evol. Microbiol.">
        <title>The Global Catalogue of Microorganisms (GCM) 10K type strain sequencing project: providing services to taxonomists for standard genome sequencing and annotation.</title>
        <authorList>
            <consortium name="The Broad Institute Genomics Platform"/>
            <consortium name="The Broad Institute Genome Sequencing Center for Infectious Disease"/>
            <person name="Wu L."/>
            <person name="Ma J."/>
        </authorList>
    </citation>
    <scope>NUCLEOTIDE SEQUENCE [LARGE SCALE GENOMIC DNA]</scope>
    <source>
        <strain evidence="9">CGMCC 1.16306</strain>
    </source>
</reference>
<feature type="transmembrane region" description="Helical" evidence="6">
    <location>
        <begin position="220"/>
        <end position="239"/>
    </location>
</feature>
<evidence type="ECO:0000256" key="4">
    <source>
        <dbReference type="ARBA" id="ARBA00022989"/>
    </source>
</evidence>
<keyword evidence="2 6" id="KW-0812">Transmembrane</keyword>
<evidence type="ECO:0000313" key="8">
    <source>
        <dbReference type="EMBL" id="MFC7356660.1"/>
    </source>
</evidence>
<sequence>MKHTYNVTGMTCTNCIASVESALNAVDAVQNAIVDLDKGEVTITMTSHISAETLKKALPEKYTLSEKKEQNVFKSSKASEGKSKIKQLFPLFLIFAYLVAATILLHNEDRNVAEAMLDFMGLFYFVFSFFKFLDLKGFAASFQMYDPLASQFSLYGIIYPFIELGLGIMLLARFEVEIALALTIIFLGLTTVGVVKTLLSKKKIQCACLGTTLNLPMTEATFIENAIMIGMALLMILGIF</sequence>
<accession>A0ABW2MS08</accession>
<dbReference type="Pfam" id="PF00403">
    <property type="entry name" value="HMA"/>
    <property type="match status" value="1"/>
</dbReference>
<organism evidence="8 9">
    <name type="scientific">Jejudonia soesokkakensis</name>
    <dbReference type="NCBI Taxonomy" id="1323432"/>
    <lineage>
        <taxon>Bacteria</taxon>
        <taxon>Pseudomonadati</taxon>
        <taxon>Bacteroidota</taxon>
        <taxon>Flavobacteriia</taxon>
        <taxon>Flavobacteriales</taxon>
        <taxon>Flavobacteriaceae</taxon>
        <taxon>Jejudonia</taxon>
    </lineage>
</organism>
<dbReference type="PROSITE" id="PS01047">
    <property type="entry name" value="HMA_1"/>
    <property type="match status" value="1"/>
</dbReference>
<keyword evidence="4 6" id="KW-1133">Transmembrane helix</keyword>